<dbReference type="VEuPathDB" id="FungiDB:C5L36_0A04210"/>
<dbReference type="PANTHER" id="PTHR12942:SF2">
    <property type="entry name" value="PRE-MRNA-SPLICING FACTOR SLU7"/>
    <property type="match status" value="1"/>
</dbReference>
<evidence type="ECO:0000256" key="6">
    <source>
        <dbReference type="ARBA" id="ARBA00023242"/>
    </source>
</evidence>
<reference evidence="11" key="1">
    <citation type="journal article" date="2017" name="Genome Announc.">
        <title>Genome sequences of Cyberlindnera fabianii 65, Pichia kudriavzevii 129, and Saccharomyces cerevisiae 131 isolated from fermented masau fruits in Zimbabwe.</title>
        <authorList>
            <person name="van Rijswijck I.M.H."/>
            <person name="Derks M.F.L."/>
            <person name="Abee T."/>
            <person name="de Ridder D."/>
            <person name="Smid E.J."/>
        </authorList>
    </citation>
    <scope>NUCLEOTIDE SEQUENCE [LARGE SCALE GENOMIC DNA]</scope>
    <source>
        <strain evidence="11">129</strain>
    </source>
</reference>
<evidence type="ECO:0000256" key="1">
    <source>
        <dbReference type="ARBA" id="ARBA00004123"/>
    </source>
</evidence>
<dbReference type="GO" id="GO:0000398">
    <property type="term" value="P:mRNA splicing, via spliceosome"/>
    <property type="evidence" value="ECO:0007669"/>
    <property type="project" value="UniProtKB-UniRule"/>
</dbReference>
<proteinExistence type="inferred from homology"/>
<dbReference type="InterPro" id="IPR039974">
    <property type="entry name" value="Splicing_factor_SLU7"/>
</dbReference>
<comment type="subunit">
    <text evidence="7">Associated with the spliceosome.</text>
</comment>
<dbReference type="InterPro" id="IPR021715">
    <property type="entry name" value="Slu7_dom"/>
</dbReference>
<evidence type="ECO:0000256" key="8">
    <source>
        <dbReference type="SAM" id="MobiDB-lite"/>
    </source>
</evidence>
<sequence length="399" mass="46437">MNRDRKAAANKGPPNKRTYVNSETGRKVNDYIPKFISSTPWYYENEALKVDSQSRKRKSDDEMYRLIADKSVDRLKHQRLDPEGKVVPYNEAKSGSDIVDEFVAICDDDGEDQVDRCSDGIANDKTDDNGNNDNKNKSRKEDTSSLRRKVREWKKKGRCGNCGGKHQKSECFEKPHSISYIYRNDGDNNRQDKRGVTYVKKEAKDWDEVKDRWRGVDINEEYGEIVDNLKKKEERLLSKFVEDNQDADRNDKDTIVKAIMKDNPLALDPNDKIITRSLEDKPRYLEVIKTGEELRYNPKSRVYKDLKEGYLNERGQFVRYLTGEAAEFEKLKKFAKSVQSEQQKKWRQDSENTEKVVNPEYATEISPTAAMLKMKEKEEKDKLVKEAKKKALLEKYGAL</sequence>
<dbReference type="Pfam" id="PF11708">
    <property type="entry name" value="Slu7"/>
    <property type="match status" value="1"/>
</dbReference>
<evidence type="ECO:0000256" key="2">
    <source>
        <dbReference type="ARBA" id="ARBA00007203"/>
    </source>
</evidence>
<gene>
    <name evidence="10" type="ORF">BOH78_0888</name>
</gene>
<name>A0A1V2LT33_PICKU</name>
<evidence type="ECO:0000256" key="5">
    <source>
        <dbReference type="ARBA" id="ARBA00023187"/>
    </source>
</evidence>
<dbReference type="AlphaFoldDB" id="A0A1V2LT33"/>
<feature type="region of interest" description="Disordered" evidence="8">
    <location>
        <begin position="1"/>
        <end position="24"/>
    </location>
</feature>
<comment type="caution">
    <text evidence="10">The sequence shown here is derived from an EMBL/GenBank/DDBJ whole genome shotgun (WGS) entry which is preliminary data.</text>
</comment>
<evidence type="ECO:0000256" key="3">
    <source>
        <dbReference type="ARBA" id="ARBA00022664"/>
    </source>
</evidence>
<dbReference type="Proteomes" id="UP000189274">
    <property type="component" value="Unassembled WGS sequence"/>
</dbReference>
<organism evidence="10 11">
    <name type="scientific">Pichia kudriavzevii</name>
    <name type="common">Yeast</name>
    <name type="synonym">Issatchenkia orientalis</name>
    <dbReference type="NCBI Taxonomy" id="4909"/>
    <lineage>
        <taxon>Eukaryota</taxon>
        <taxon>Fungi</taxon>
        <taxon>Dikarya</taxon>
        <taxon>Ascomycota</taxon>
        <taxon>Saccharomycotina</taxon>
        <taxon>Pichiomycetes</taxon>
        <taxon>Pichiales</taxon>
        <taxon>Pichiaceae</taxon>
        <taxon>Pichia</taxon>
    </lineage>
</organism>
<accession>A0A1V2LT33</accession>
<evidence type="ECO:0000256" key="4">
    <source>
        <dbReference type="ARBA" id="ARBA00022728"/>
    </source>
</evidence>
<feature type="domain" description="Pre-mRNA-splicing factor SLU7" evidence="9">
    <location>
        <begin position="205"/>
        <end position="397"/>
    </location>
</feature>
<evidence type="ECO:0000313" key="10">
    <source>
        <dbReference type="EMBL" id="ONH76861.1"/>
    </source>
</evidence>
<comment type="function">
    <text evidence="7">Involved in pre-mRNA splicing.</text>
</comment>
<keyword evidence="4 7" id="KW-0747">Spliceosome</keyword>
<dbReference type="EMBL" id="MQVM01000003">
    <property type="protein sequence ID" value="ONH76861.1"/>
    <property type="molecule type" value="Genomic_DNA"/>
</dbReference>
<evidence type="ECO:0000313" key="11">
    <source>
        <dbReference type="Proteomes" id="UP000189274"/>
    </source>
</evidence>
<protein>
    <recommendedName>
        <fullName evidence="7">Pre-mRNA-splicing factor SLU7</fullName>
    </recommendedName>
</protein>
<feature type="compositionally biased region" description="Basic and acidic residues" evidence="8">
    <location>
        <begin position="116"/>
        <end position="145"/>
    </location>
</feature>
<comment type="similarity">
    <text evidence="2 7">Belongs to the SLU7 family.</text>
</comment>
<evidence type="ECO:0000256" key="7">
    <source>
        <dbReference type="RuleBase" id="RU367071"/>
    </source>
</evidence>
<dbReference type="GO" id="GO:0030628">
    <property type="term" value="F:pre-mRNA 3'-splice site binding"/>
    <property type="evidence" value="ECO:0007669"/>
    <property type="project" value="UniProtKB-UniRule"/>
</dbReference>
<feature type="region of interest" description="Disordered" evidence="8">
    <location>
        <begin position="116"/>
        <end position="147"/>
    </location>
</feature>
<comment type="subcellular location">
    <subcellularLocation>
        <location evidence="1 7">Nucleus</location>
    </subcellularLocation>
</comment>
<keyword evidence="5 7" id="KW-0508">mRNA splicing</keyword>
<keyword evidence="6 7" id="KW-0539">Nucleus</keyword>
<dbReference type="PANTHER" id="PTHR12942">
    <property type="entry name" value="STEP II SPLICING FACTOR SLU7"/>
    <property type="match status" value="1"/>
</dbReference>
<dbReference type="GO" id="GO:0005681">
    <property type="term" value="C:spliceosomal complex"/>
    <property type="evidence" value="ECO:0007669"/>
    <property type="project" value="UniProtKB-UniRule"/>
</dbReference>
<evidence type="ECO:0000259" key="9">
    <source>
        <dbReference type="Pfam" id="PF11708"/>
    </source>
</evidence>
<keyword evidence="3 7" id="KW-0507">mRNA processing</keyword>